<gene>
    <name evidence="1" type="ORF">SI7747_09011205</name>
    <name evidence="2" type="ORF">SI8410_09012095</name>
</gene>
<evidence type="ECO:0000313" key="3">
    <source>
        <dbReference type="Proteomes" id="UP000663760"/>
    </source>
</evidence>
<dbReference type="AlphaFoldDB" id="A0A7I8J3J7"/>
<reference evidence="1" key="1">
    <citation type="submission" date="2019-12" db="EMBL/GenBank/DDBJ databases">
        <authorList>
            <person name="Scholz U."/>
            <person name="Mascher M."/>
            <person name="Fiebig A."/>
        </authorList>
    </citation>
    <scope>NUCLEOTIDE SEQUENCE</scope>
</reference>
<dbReference type="Proteomes" id="UP000663760">
    <property type="component" value="Chromosome 9"/>
</dbReference>
<dbReference type="EMBL" id="LR743596">
    <property type="protein sequence ID" value="CAA2625440.1"/>
    <property type="molecule type" value="Genomic_DNA"/>
</dbReference>
<accession>A0A7I8J3J7</accession>
<dbReference type="EMBL" id="LR746272">
    <property type="protein sequence ID" value="CAA7401417.1"/>
    <property type="molecule type" value="Genomic_DNA"/>
</dbReference>
<proteinExistence type="predicted"/>
<evidence type="ECO:0000313" key="2">
    <source>
        <dbReference type="EMBL" id="CAA7401417.1"/>
    </source>
</evidence>
<name>A0A7I8J3J7_SPIIN</name>
<keyword evidence="3" id="KW-1185">Reference proteome</keyword>
<protein>
    <submittedName>
        <fullName evidence="1">Uncharacterized protein</fullName>
    </submittedName>
</protein>
<organism evidence="1">
    <name type="scientific">Spirodela intermedia</name>
    <name type="common">Intermediate duckweed</name>
    <dbReference type="NCBI Taxonomy" id="51605"/>
    <lineage>
        <taxon>Eukaryota</taxon>
        <taxon>Viridiplantae</taxon>
        <taxon>Streptophyta</taxon>
        <taxon>Embryophyta</taxon>
        <taxon>Tracheophyta</taxon>
        <taxon>Spermatophyta</taxon>
        <taxon>Magnoliopsida</taxon>
        <taxon>Liliopsida</taxon>
        <taxon>Araceae</taxon>
        <taxon>Lemnoideae</taxon>
        <taxon>Spirodela</taxon>
    </lineage>
</organism>
<evidence type="ECO:0000313" key="1">
    <source>
        <dbReference type="EMBL" id="CAA2625440.1"/>
    </source>
</evidence>
<sequence length="20" mass="2279">MMSPTSAAKMAEEMWFMLDA</sequence>